<dbReference type="Pfam" id="PF18139">
    <property type="entry name" value="LSDAT_euk"/>
    <property type="match status" value="1"/>
</dbReference>
<dbReference type="OrthoDB" id="301415at2759"/>
<evidence type="ECO:0000256" key="10">
    <source>
        <dbReference type="SAM" id="Phobius"/>
    </source>
</evidence>
<feature type="transmembrane region" description="Helical" evidence="10">
    <location>
        <begin position="845"/>
        <end position="864"/>
    </location>
</feature>
<keyword evidence="8" id="KW-0175">Coiled coil</keyword>
<dbReference type="InterPro" id="IPR041491">
    <property type="entry name" value="TRPM_SLOG"/>
</dbReference>
<dbReference type="PANTHER" id="PTHR13800">
    <property type="entry name" value="TRANSIENT RECEPTOR POTENTIAL CATION CHANNEL, SUBFAMILY M, MEMBER 6"/>
    <property type="match status" value="1"/>
</dbReference>
<accession>A0A7R8ZZ77</accession>
<dbReference type="Proteomes" id="UP000677054">
    <property type="component" value="Unassembled WGS sequence"/>
</dbReference>
<evidence type="ECO:0000313" key="14">
    <source>
        <dbReference type="EMBL" id="CAD7242332.1"/>
    </source>
</evidence>
<keyword evidence="2" id="KW-0813">Transport</keyword>
<dbReference type="Pfam" id="PF25508">
    <property type="entry name" value="TRPM2"/>
    <property type="match status" value="1"/>
</dbReference>
<sequence>MFEPNIWIENNFFKRECSQIIPAPKDPSRCSCGWPIANHPLIMCLPNQELLSGQGSPNIEAANIDGKWTHSRHTQRVPTDAYGTIEFQGGAHPSKAKYIRLAHDTRPESVIQLFTQEWDLELPKLLITMHGGKQNFELQPKLRKAFKKGLLKVAKTTGAWIFTAGTDNGATQYVGEALISERSPRLRPGRVVSVGIAPWGAIENRINLIAKNKDVPYHSLAAPKSKLSVLNSRHAFFLLVDNGTTGKYGAEISFRKKLEKYISKLRLLSFQSCSIPVVSVVLEGGPNTIRSVLEYVTDSPPVPVVIVDGSGRAADLLAFAHRHSWNDEEMSLELEEVKSQLLATIQETFCMDTMSSLKLFREIMECVRHKHLITVFSLGDSECPELDHAMLCALLKNEHLLPQDQLALALTWNRVDIARSQLFVYGQEWARGSLEDAMMQALIHDRLDFVKLLLENGVAISRFLTIQRLEELYNVKVGPSNTLHYLIHDVRPGVPSTARYTLLDIGLVINQLMGGAFQSSYCRRKFRHLYLAVMKPAEPVPRNLSMSVLRFGHHSVLHSQRGNLALEVPDVVFEYPFNDLMVWAILTKRHSMALLMWQHGEEGLAKALIASTLYKAMAHEARDDDLEAEVAEELKNFAQEFENLSLELLDFCYRHDSDMTAQLLTYELNNWGKMTSLSLAVSAGHKAFLAHPCAQILLADLWMGGLRMRKNTNLKVILGLLFPPSLLSLEFKTQEELQLQPQTEEEHEDFSSSSSLTSSDSSSRSSLTSSSHHSPIRKHPASEHDFQDLMRNGSKMRLTAMDANGKENGTWTVSTNPIKHVKQSSRPLSTQKKIYEFYAAPITKFWSHSIAYVIFLCFYTYVVLVRMEPQPCWQEWYIIAYLSTLFVEMIREIIFLEPVKLTHKVTIWVNNKWNVCDVVAVLFFWIGMGLRFTPKQMKIGRTIYCVDIIYWYIRILDILSVNKYLGPFVTMIGKMVENMIYFVILLLVVLLSFGVCRQSILFPNEEASWTLLRDVFYQPYFMIYGEVFAGDIDPPCSDEEGDVPCHTGRWITPIVMSVYLLVANILLINLLIAVFNNIFRKVSAVSHQVWMFQRYTVVMEYERIPVLPPPFIFINHVVLLTKYLIQKCKGIDKTYSEGLKLFLDKDELERIHDFEEDCMEEYLQDKTQKAAQSEKDHTRNIHDRIETLNQRMEDLNNTHQQEIVDIKSFTYRVTLLENMMTETLTLLRNLKDDSQPRERTEAPVANHEIQEDIPSVIENPCAKRIESPSLFRGPIRKSSLKQSSTREGLSSGDKQESQKNLMARVLFPPDLCVSVDDVSNNPGEVFVTQLSAPDGTSGPDMATFMEPNSRIMATTSEGAFSSLSIGTSHKSLSQGAPCSAEIACQLKTEYTSITDDIEKRLMYLCLPRPKARHISDSKEVQEAVEFQTEHLRDVEAEVYQLMEPLIERRLRRDSENVDASLQDLCSLKTDSNFGSDDSLADILMMKEVAEVSPESNLMVNESAEVCSELSLFVEKEEYQKRKTPLAAISLSLPSLQFPDKVLKTGIANQSYSMIRMNNLSE</sequence>
<keyword evidence="6 10" id="KW-0472">Membrane</keyword>
<evidence type="ECO:0000256" key="3">
    <source>
        <dbReference type="ARBA" id="ARBA00022692"/>
    </source>
</evidence>
<dbReference type="EMBL" id="CAJPEV010000251">
    <property type="protein sequence ID" value="CAG0882990.1"/>
    <property type="molecule type" value="Genomic_DNA"/>
</dbReference>
<keyword evidence="15" id="KW-1185">Reference proteome</keyword>
<name>A0A7R8ZZ77_9CRUS</name>
<feature type="transmembrane region" description="Helical" evidence="10">
    <location>
        <begin position="911"/>
        <end position="930"/>
    </location>
</feature>
<keyword evidence="4 10" id="KW-1133">Transmembrane helix</keyword>
<comment type="subcellular location">
    <subcellularLocation>
        <location evidence="1">Membrane</location>
        <topology evidence="1">Multi-pass membrane protein</topology>
    </subcellularLocation>
</comment>
<evidence type="ECO:0000313" key="15">
    <source>
        <dbReference type="Proteomes" id="UP000677054"/>
    </source>
</evidence>
<feature type="domain" description="TRPM-like" evidence="13">
    <location>
        <begin position="422"/>
        <end position="691"/>
    </location>
</feature>
<protein>
    <submittedName>
        <fullName evidence="14">Uncharacterized protein</fullName>
    </submittedName>
</protein>
<reference evidence="14" key="1">
    <citation type="submission" date="2020-11" db="EMBL/GenBank/DDBJ databases">
        <authorList>
            <person name="Tran Van P."/>
        </authorList>
    </citation>
    <scope>NUCLEOTIDE SEQUENCE</scope>
</reference>
<dbReference type="EMBL" id="LR899768">
    <property type="protein sequence ID" value="CAD7242332.1"/>
    <property type="molecule type" value="Genomic_DNA"/>
</dbReference>
<dbReference type="InterPro" id="IPR057366">
    <property type="entry name" value="TRPM-like"/>
</dbReference>
<evidence type="ECO:0000259" key="11">
    <source>
        <dbReference type="Pfam" id="PF00520"/>
    </source>
</evidence>
<evidence type="ECO:0000256" key="4">
    <source>
        <dbReference type="ARBA" id="ARBA00022989"/>
    </source>
</evidence>
<evidence type="ECO:0000256" key="8">
    <source>
        <dbReference type="SAM" id="Coils"/>
    </source>
</evidence>
<evidence type="ECO:0000256" key="2">
    <source>
        <dbReference type="ARBA" id="ARBA00022448"/>
    </source>
</evidence>
<dbReference type="GO" id="GO:0030001">
    <property type="term" value="P:metal ion transport"/>
    <property type="evidence" value="ECO:0007669"/>
    <property type="project" value="TreeGrafter"/>
</dbReference>
<keyword evidence="5" id="KW-0406">Ion transport</keyword>
<evidence type="ECO:0000256" key="1">
    <source>
        <dbReference type="ARBA" id="ARBA00004141"/>
    </source>
</evidence>
<feature type="transmembrane region" description="Helical" evidence="10">
    <location>
        <begin position="979"/>
        <end position="996"/>
    </location>
</feature>
<feature type="region of interest" description="Disordered" evidence="9">
    <location>
        <begin position="737"/>
        <end position="784"/>
    </location>
</feature>
<dbReference type="PANTHER" id="PTHR13800:SF1">
    <property type="entry name" value="TRANSIENT RECEPTOR POTENTIAL CATION CHANNEL TRPM"/>
    <property type="match status" value="1"/>
</dbReference>
<feature type="transmembrane region" description="Helical" evidence="10">
    <location>
        <begin position="876"/>
        <end position="896"/>
    </location>
</feature>
<feature type="region of interest" description="Disordered" evidence="9">
    <location>
        <begin position="1267"/>
        <end position="1297"/>
    </location>
</feature>
<dbReference type="Pfam" id="PF00520">
    <property type="entry name" value="Ion_trans"/>
    <property type="match status" value="1"/>
</dbReference>
<gene>
    <name evidence="14" type="ORF">DSTB1V02_LOCUS2301</name>
</gene>
<feature type="coiled-coil region" evidence="8">
    <location>
        <begin position="1178"/>
        <end position="1205"/>
    </location>
</feature>
<dbReference type="GO" id="GO:0005886">
    <property type="term" value="C:plasma membrane"/>
    <property type="evidence" value="ECO:0007669"/>
    <property type="project" value="TreeGrafter"/>
</dbReference>
<feature type="compositionally biased region" description="Low complexity" evidence="9">
    <location>
        <begin position="751"/>
        <end position="773"/>
    </location>
</feature>
<evidence type="ECO:0000259" key="12">
    <source>
        <dbReference type="Pfam" id="PF18139"/>
    </source>
</evidence>
<dbReference type="InterPro" id="IPR050927">
    <property type="entry name" value="TRPM"/>
</dbReference>
<dbReference type="GO" id="GO:0005261">
    <property type="term" value="F:monoatomic cation channel activity"/>
    <property type="evidence" value="ECO:0007669"/>
    <property type="project" value="TreeGrafter"/>
</dbReference>
<evidence type="ECO:0000259" key="13">
    <source>
        <dbReference type="Pfam" id="PF25508"/>
    </source>
</evidence>
<keyword evidence="3 10" id="KW-0812">Transmembrane</keyword>
<evidence type="ECO:0000256" key="5">
    <source>
        <dbReference type="ARBA" id="ARBA00023065"/>
    </source>
</evidence>
<evidence type="ECO:0000256" key="7">
    <source>
        <dbReference type="ARBA" id="ARBA00023303"/>
    </source>
</evidence>
<evidence type="ECO:0000256" key="9">
    <source>
        <dbReference type="SAM" id="MobiDB-lite"/>
    </source>
</evidence>
<proteinExistence type="predicted"/>
<keyword evidence="7" id="KW-0407">Ion channel</keyword>
<feature type="domain" description="Ion transport" evidence="11">
    <location>
        <begin position="852"/>
        <end position="1082"/>
    </location>
</feature>
<feature type="domain" description="TRPM SLOG" evidence="12">
    <location>
        <begin position="96"/>
        <end position="366"/>
    </location>
</feature>
<feature type="transmembrane region" description="Helical" evidence="10">
    <location>
        <begin position="1058"/>
        <end position="1079"/>
    </location>
</feature>
<dbReference type="InterPro" id="IPR005821">
    <property type="entry name" value="Ion_trans_dom"/>
</dbReference>
<evidence type="ECO:0000256" key="6">
    <source>
        <dbReference type="ARBA" id="ARBA00023136"/>
    </source>
</evidence>
<organism evidence="14">
    <name type="scientific">Darwinula stevensoni</name>
    <dbReference type="NCBI Taxonomy" id="69355"/>
    <lineage>
        <taxon>Eukaryota</taxon>
        <taxon>Metazoa</taxon>
        <taxon>Ecdysozoa</taxon>
        <taxon>Arthropoda</taxon>
        <taxon>Crustacea</taxon>
        <taxon>Oligostraca</taxon>
        <taxon>Ostracoda</taxon>
        <taxon>Podocopa</taxon>
        <taxon>Podocopida</taxon>
        <taxon>Darwinulocopina</taxon>
        <taxon>Darwinuloidea</taxon>
        <taxon>Darwinulidae</taxon>
        <taxon>Darwinula</taxon>
    </lineage>
</organism>